<sequence length="133" mass="14607">MRSAPSSRGEGLDECVLGKAFGENWTLDARYPAELPGLAFLQRWTQLVFVTIVLTKPRQQQLVPAQGLDSAFQAATAWPSAVRVDSFACLADYELACQQEAERRLREGGLSALCKSAAEQSERYRRAAESLVG</sequence>
<dbReference type="Proteomes" id="UP001550210">
    <property type="component" value="Unassembled WGS sequence"/>
</dbReference>
<gene>
    <name evidence="1" type="ORF">ABZZ21_40645</name>
</gene>
<accession>A0ABV2VA90</accession>
<protein>
    <submittedName>
        <fullName evidence="1">Uncharacterized protein</fullName>
    </submittedName>
</protein>
<keyword evidence="2" id="KW-1185">Reference proteome</keyword>
<reference evidence="1 2" key="1">
    <citation type="submission" date="2024-06" db="EMBL/GenBank/DDBJ databases">
        <title>The Natural Products Discovery Center: Release of the First 8490 Sequenced Strains for Exploring Actinobacteria Biosynthetic Diversity.</title>
        <authorList>
            <person name="Kalkreuter E."/>
            <person name="Kautsar S.A."/>
            <person name="Yang D."/>
            <person name="Bader C.D."/>
            <person name="Teijaro C.N."/>
            <person name="Fluegel L."/>
            <person name="Davis C.M."/>
            <person name="Simpson J.R."/>
            <person name="Lauterbach L."/>
            <person name="Steele A.D."/>
            <person name="Gui C."/>
            <person name="Meng S."/>
            <person name="Li G."/>
            <person name="Viehrig K."/>
            <person name="Ye F."/>
            <person name="Su P."/>
            <person name="Kiefer A.F."/>
            <person name="Nichols A."/>
            <person name="Cepeda A.J."/>
            <person name="Yan W."/>
            <person name="Fan B."/>
            <person name="Jiang Y."/>
            <person name="Adhikari A."/>
            <person name="Zheng C.-J."/>
            <person name="Schuster L."/>
            <person name="Cowan T.M."/>
            <person name="Smanski M.J."/>
            <person name="Chevrette M.G."/>
            <person name="De Carvalho L.P.S."/>
            <person name="Shen B."/>
        </authorList>
    </citation>
    <scope>NUCLEOTIDE SEQUENCE [LARGE SCALE GENOMIC DNA]</scope>
    <source>
        <strain evidence="1 2">NPDC006434</strain>
    </source>
</reference>
<evidence type="ECO:0000313" key="1">
    <source>
        <dbReference type="EMBL" id="MET9850754.1"/>
    </source>
</evidence>
<proteinExistence type="predicted"/>
<dbReference type="RefSeq" id="WP_355404161.1">
    <property type="nucleotide sequence ID" value="NZ_JBEGHN010000001.1"/>
</dbReference>
<organism evidence="1 2">
    <name type="scientific">Streptomyces ossamyceticus</name>
    <dbReference type="NCBI Taxonomy" id="249581"/>
    <lineage>
        <taxon>Bacteria</taxon>
        <taxon>Bacillati</taxon>
        <taxon>Actinomycetota</taxon>
        <taxon>Actinomycetes</taxon>
        <taxon>Kitasatosporales</taxon>
        <taxon>Streptomycetaceae</taxon>
        <taxon>Streptomyces</taxon>
    </lineage>
</organism>
<evidence type="ECO:0000313" key="2">
    <source>
        <dbReference type="Proteomes" id="UP001550210"/>
    </source>
</evidence>
<dbReference type="EMBL" id="JBEXPZ010000083">
    <property type="protein sequence ID" value="MET9850754.1"/>
    <property type="molecule type" value="Genomic_DNA"/>
</dbReference>
<comment type="caution">
    <text evidence="1">The sequence shown here is derived from an EMBL/GenBank/DDBJ whole genome shotgun (WGS) entry which is preliminary data.</text>
</comment>
<name>A0ABV2VA90_9ACTN</name>